<evidence type="ECO:0000313" key="3">
    <source>
        <dbReference type="Proteomes" id="UP001597094"/>
    </source>
</evidence>
<evidence type="ECO:0000313" key="2">
    <source>
        <dbReference type="EMBL" id="MFD1185750.1"/>
    </source>
</evidence>
<dbReference type="SUPFAM" id="SSF53448">
    <property type="entry name" value="Nucleotide-diphospho-sugar transferases"/>
    <property type="match status" value="1"/>
</dbReference>
<evidence type="ECO:0000259" key="1">
    <source>
        <dbReference type="Pfam" id="PF00535"/>
    </source>
</evidence>
<dbReference type="InterPro" id="IPR050834">
    <property type="entry name" value="Glycosyltransf_2"/>
</dbReference>
<dbReference type="Proteomes" id="UP001597094">
    <property type="component" value="Unassembled WGS sequence"/>
</dbReference>
<protein>
    <submittedName>
        <fullName evidence="2">Glycosyltransferase family 2 protein</fullName>
    </submittedName>
</protein>
<sequence>MKCSVIVANYNHADVILVALRSIEAQTYDNWEVVIVDDASTDNSIEVVQKFISSSEHKEKYKLVPLSKNMGVGHAKKTASAHSSGDIIAICDPDDAIHPEAIYRVVQLHQANQQASIVYTNYYFCDAGIKPKQIRKSAGSIIHSELKEDKVSAFASFKSRLYLKTEGFDSSFRLAEDKDLFYKLEEVGDIIYLDEPLYYYRIWPRGISQGFDAYVRSRDYRLIAIKNAVARRKASGVKQLKPKELRTLLAGIHLLQAEGILYSDKPISSKFVKHLAKAILLSPSANLKRKIKTTFLLTRAKRGILGLLGKR</sequence>
<proteinExistence type="predicted"/>
<comment type="caution">
    <text evidence="2">The sequence shown here is derived from an EMBL/GenBank/DDBJ whole genome shotgun (WGS) entry which is preliminary data.</text>
</comment>
<name>A0ABW3SQF6_9BACT</name>
<organism evidence="2 3">
    <name type="scientific">Pontibacter rugosus</name>
    <dbReference type="NCBI Taxonomy" id="1745966"/>
    <lineage>
        <taxon>Bacteria</taxon>
        <taxon>Pseudomonadati</taxon>
        <taxon>Bacteroidota</taxon>
        <taxon>Cytophagia</taxon>
        <taxon>Cytophagales</taxon>
        <taxon>Hymenobacteraceae</taxon>
        <taxon>Pontibacter</taxon>
    </lineage>
</organism>
<dbReference type="CDD" id="cd00761">
    <property type="entry name" value="Glyco_tranf_GTA_type"/>
    <property type="match status" value="1"/>
</dbReference>
<dbReference type="Pfam" id="PF00535">
    <property type="entry name" value="Glycos_transf_2"/>
    <property type="match status" value="1"/>
</dbReference>
<feature type="domain" description="Glycosyltransferase 2-like" evidence="1">
    <location>
        <begin position="4"/>
        <end position="147"/>
    </location>
</feature>
<accession>A0ABW3SQF6</accession>
<dbReference type="PANTHER" id="PTHR43685:SF11">
    <property type="entry name" value="GLYCOSYLTRANSFERASE TAGX-RELATED"/>
    <property type="match status" value="1"/>
</dbReference>
<keyword evidence="3" id="KW-1185">Reference proteome</keyword>
<dbReference type="PANTHER" id="PTHR43685">
    <property type="entry name" value="GLYCOSYLTRANSFERASE"/>
    <property type="match status" value="1"/>
</dbReference>
<dbReference type="EMBL" id="JBHTLD010000035">
    <property type="protein sequence ID" value="MFD1185750.1"/>
    <property type="molecule type" value="Genomic_DNA"/>
</dbReference>
<gene>
    <name evidence="2" type="ORF">ACFQ2O_05970</name>
</gene>
<dbReference type="RefSeq" id="WP_377523940.1">
    <property type="nucleotide sequence ID" value="NZ_JBHTLD010000035.1"/>
</dbReference>
<reference evidence="3" key="1">
    <citation type="journal article" date="2019" name="Int. J. Syst. Evol. Microbiol.">
        <title>The Global Catalogue of Microorganisms (GCM) 10K type strain sequencing project: providing services to taxonomists for standard genome sequencing and annotation.</title>
        <authorList>
            <consortium name="The Broad Institute Genomics Platform"/>
            <consortium name="The Broad Institute Genome Sequencing Center for Infectious Disease"/>
            <person name="Wu L."/>
            <person name="Ma J."/>
        </authorList>
    </citation>
    <scope>NUCLEOTIDE SEQUENCE [LARGE SCALE GENOMIC DNA]</scope>
    <source>
        <strain evidence="3">JCM 31319</strain>
    </source>
</reference>
<dbReference type="InterPro" id="IPR029044">
    <property type="entry name" value="Nucleotide-diphossugar_trans"/>
</dbReference>
<dbReference type="Gene3D" id="3.90.550.10">
    <property type="entry name" value="Spore Coat Polysaccharide Biosynthesis Protein SpsA, Chain A"/>
    <property type="match status" value="1"/>
</dbReference>
<dbReference type="InterPro" id="IPR001173">
    <property type="entry name" value="Glyco_trans_2-like"/>
</dbReference>